<comment type="caution">
    <text evidence="2">The sequence shown here is derived from an EMBL/GenBank/DDBJ whole genome shotgun (WGS) entry which is preliminary data.</text>
</comment>
<keyword evidence="3" id="KW-1185">Reference proteome</keyword>
<organism evidence="2 3">
    <name type="scientific">Clostridium cylindrosporum DSM 605</name>
    <dbReference type="NCBI Taxonomy" id="1121307"/>
    <lineage>
        <taxon>Bacteria</taxon>
        <taxon>Bacillati</taxon>
        <taxon>Bacillota</taxon>
        <taxon>Clostridia</taxon>
        <taxon>Eubacteriales</taxon>
        <taxon>Clostridiaceae</taxon>
        <taxon>Clostridium</taxon>
    </lineage>
</organism>
<dbReference type="RefSeq" id="WP_048570661.1">
    <property type="nucleotide sequence ID" value="NZ_LFVU01000026.1"/>
</dbReference>
<evidence type="ECO:0000313" key="2">
    <source>
        <dbReference type="EMBL" id="KMT22032.1"/>
    </source>
</evidence>
<dbReference type="STRING" id="1121307.CLCY_3c03030"/>
<dbReference type="AlphaFoldDB" id="A0A0J8D846"/>
<gene>
    <name evidence="2" type="ORF">CLCY_3c03030</name>
</gene>
<evidence type="ECO:0000256" key="1">
    <source>
        <dbReference type="SAM" id="Coils"/>
    </source>
</evidence>
<accession>A0A0J8D846</accession>
<sequence>MSKEPIQENFKFLVFDKESEIPMGRIIQVNAEDLRSAEDRVERYMEKHKIFESDSVTLFILEGETLTLV</sequence>
<name>A0A0J8D846_CLOCY</name>
<keyword evidence="1" id="KW-0175">Coiled coil</keyword>
<dbReference type="Proteomes" id="UP000036756">
    <property type="component" value="Unassembled WGS sequence"/>
</dbReference>
<protein>
    <submittedName>
        <fullName evidence="2">Uncharacterized protein</fullName>
    </submittedName>
</protein>
<reference evidence="2 3" key="1">
    <citation type="submission" date="2015-06" db="EMBL/GenBank/DDBJ databases">
        <title>Draft genome sequence of the purine-degrading Clostridium cylindrosporum HC-1 (DSM 605).</title>
        <authorList>
            <person name="Poehlein A."/>
            <person name="Schiel-Bengelsdorf B."/>
            <person name="Bengelsdorf F."/>
            <person name="Daniel R."/>
            <person name="Duerre P."/>
        </authorList>
    </citation>
    <scope>NUCLEOTIDE SEQUENCE [LARGE SCALE GENOMIC DNA]</scope>
    <source>
        <strain evidence="2 3">DSM 605</strain>
    </source>
</reference>
<dbReference type="PATRIC" id="fig|1121307.3.peg.1657"/>
<evidence type="ECO:0000313" key="3">
    <source>
        <dbReference type="Proteomes" id="UP000036756"/>
    </source>
</evidence>
<proteinExistence type="predicted"/>
<feature type="coiled-coil region" evidence="1">
    <location>
        <begin position="27"/>
        <end position="54"/>
    </location>
</feature>
<dbReference type="EMBL" id="LFVU01000026">
    <property type="protein sequence ID" value="KMT22032.1"/>
    <property type="molecule type" value="Genomic_DNA"/>
</dbReference>